<proteinExistence type="predicted"/>
<accession>A0ABQ9USL8</accession>
<feature type="compositionally biased region" description="Low complexity" evidence="1">
    <location>
        <begin position="31"/>
        <end position="46"/>
    </location>
</feature>
<organism evidence="2 3">
    <name type="scientific">Saguinus oedipus</name>
    <name type="common">Cotton-top tamarin</name>
    <name type="synonym">Oedipomidas oedipus</name>
    <dbReference type="NCBI Taxonomy" id="9490"/>
    <lineage>
        <taxon>Eukaryota</taxon>
        <taxon>Metazoa</taxon>
        <taxon>Chordata</taxon>
        <taxon>Craniata</taxon>
        <taxon>Vertebrata</taxon>
        <taxon>Euteleostomi</taxon>
        <taxon>Mammalia</taxon>
        <taxon>Eutheria</taxon>
        <taxon>Euarchontoglires</taxon>
        <taxon>Primates</taxon>
        <taxon>Haplorrhini</taxon>
        <taxon>Platyrrhini</taxon>
        <taxon>Cebidae</taxon>
        <taxon>Callitrichinae</taxon>
        <taxon>Saguinus</taxon>
    </lineage>
</organism>
<keyword evidence="3" id="KW-1185">Reference proteome</keyword>
<feature type="region of interest" description="Disordered" evidence="1">
    <location>
        <begin position="1"/>
        <end position="128"/>
    </location>
</feature>
<protein>
    <submittedName>
        <fullName evidence="2">Uncharacterized protein</fullName>
    </submittedName>
</protein>
<gene>
    <name evidence="2" type="ORF">P7K49_021417</name>
</gene>
<feature type="compositionally biased region" description="Pro residues" evidence="1">
    <location>
        <begin position="1"/>
        <end position="17"/>
    </location>
</feature>
<comment type="caution">
    <text evidence="2">The sequence shown here is derived from an EMBL/GenBank/DDBJ whole genome shotgun (WGS) entry which is preliminary data.</text>
</comment>
<evidence type="ECO:0000256" key="1">
    <source>
        <dbReference type="SAM" id="MobiDB-lite"/>
    </source>
</evidence>
<evidence type="ECO:0000313" key="2">
    <source>
        <dbReference type="EMBL" id="KAK2100069.1"/>
    </source>
</evidence>
<feature type="non-terminal residue" evidence="2">
    <location>
        <position position="1"/>
    </location>
</feature>
<sequence length="128" mass="12957">LRPAGPKIPAPPRPPGTRAPAPGGGQGGSGALRRNGGPSSPRVSRSAPALRCGTSPPATPQSHRRDSGGWAPWCCPSSPSAPCPGKDRAATGPAARKVLREPPPPPPLPGRGVVSLTQEEPLEQPPPF</sequence>
<name>A0ABQ9USL8_SAGOE</name>
<dbReference type="EMBL" id="JASSZA010000010">
    <property type="protein sequence ID" value="KAK2100069.1"/>
    <property type="molecule type" value="Genomic_DNA"/>
</dbReference>
<evidence type="ECO:0000313" key="3">
    <source>
        <dbReference type="Proteomes" id="UP001266305"/>
    </source>
</evidence>
<reference evidence="2 3" key="1">
    <citation type="submission" date="2023-05" db="EMBL/GenBank/DDBJ databases">
        <title>B98-5 Cell Line De Novo Hybrid Assembly: An Optical Mapping Approach.</title>
        <authorList>
            <person name="Kananen K."/>
            <person name="Auerbach J.A."/>
            <person name="Kautto E."/>
            <person name="Blachly J.S."/>
        </authorList>
    </citation>
    <scope>NUCLEOTIDE SEQUENCE [LARGE SCALE GENOMIC DNA]</scope>
    <source>
        <strain evidence="2">B95-8</strain>
        <tissue evidence="2">Cell line</tissue>
    </source>
</reference>
<dbReference type="Proteomes" id="UP001266305">
    <property type="component" value="Unassembled WGS sequence"/>
</dbReference>
<feature type="compositionally biased region" description="Low complexity" evidence="1">
    <location>
        <begin position="70"/>
        <end position="84"/>
    </location>
</feature>